<name>A0A8T0XIF0_PANVG</name>
<evidence type="ECO:0000256" key="1">
    <source>
        <dbReference type="SAM" id="MobiDB-lite"/>
    </source>
</evidence>
<sequence length="139" mass="14701">MQIWCVIRRLLALVQLVVAVWLATASSCLCRRFIPPCEHTPAPPTLTLPPPPGVPPRASAAATPLPSDLLPSVLPSTADLPALHARRPRPATAAAANSAATDGHPSSSSTATPPFPSMVHWRPMQLSREIANRIQQSTG</sequence>
<reference evidence="3" key="1">
    <citation type="submission" date="2020-05" db="EMBL/GenBank/DDBJ databases">
        <title>WGS assembly of Panicum virgatum.</title>
        <authorList>
            <person name="Lovell J.T."/>
            <person name="Jenkins J."/>
            <person name="Shu S."/>
            <person name="Juenger T.E."/>
            <person name="Schmutz J."/>
        </authorList>
    </citation>
    <scope>NUCLEOTIDE SEQUENCE</scope>
    <source>
        <strain evidence="3">AP13</strain>
    </source>
</reference>
<feature type="compositionally biased region" description="Pro residues" evidence="1">
    <location>
        <begin position="41"/>
        <end position="55"/>
    </location>
</feature>
<keyword evidence="2" id="KW-0732">Signal</keyword>
<protein>
    <submittedName>
        <fullName evidence="3">Uncharacterized protein</fullName>
    </submittedName>
</protein>
<feature type="signal peptide" evidence="2">
    <location>
        <begin position="1"/>
        <end position="19"/>
    </location>
</feature>
<feature type="compositionally biased region" description="Low complexity" evidence="1">
    <location>
        <begin position="90"/>
        <end position="112"/>
    </location>
</feature>
<feature type="region of interest" description="Disordered" evidence="1">
    <location>
        <begin position="80"/>
        <end position="124"/>
    </location>
</feature>
<accession>A0A8T0XIF0</accession>
<dbReference type="EMBL" id="CM029037">
    <property type="protein sequence ID" value="KAG2657023.1"/>
    <property type="molecule type" value="Genomic_DNA"/>
</dbReference>
<comment type="caution">
    <text evidence="3">The sequence shown here is derived from an EMBL/GenBank/DDBJ whole genome shotgun (WGS) entry which is preliminary data.</text>
</comment>
<organism evidence="3 4">
    <name type="scientific">Panicum virgatum</name>
    <name type="common">Blackwell switchgrass</name>
    <dbReference type="NCBI Taxonomy" id="38727"/>
    <lineage>
        <taxon>Eukaryota</taxon>
        <taxon>Viridiplantae</taxon>
        <taxon>Streptophyta</taxon>
        <taxon>Embryophyta</taxon>
        <taxon>Tracheophyta</taxon>
        <taxon>Spermatophyta</taxon>
        <taxon>Magnoliopsida</taxon>
        <taxon>Liliopsida</taxon>
        <taxon>Poales</taxon>
        <taxon>Poaceae</taxon>
        <taxon>PACMAD clade</taxon>
        <taxon>Panicoideae</taxon>
        <taxon>Panicodae</taxon>
        <taxon>Paniceae</taxon>
        <taxon>Panicinae</taxon>
        <taxon>Panicum</taxon>
        <taxon>Panicum sect. Hiantes</taxon>
    </lineage>
</organism>
<evidence type="ECO:0000256" key="2">
    <source>
        <dbReference type="SAM" id="SignalP"/>
    </source>
</evidence>
<gene>
    <name evidence="3" type="ORF">PVAP13_1KG120362</name>
</gene>
<proteinExistence type="predicted"/>
<feature type="compositionally biased region" description="Low complexity" evidence="1">
    <location>
        <begin position="56"/>
        <end position="67"/>
    </location>
</feature>
<evidence type="ECO:0000313" key="4">
    <source>
        <dbReference type="Proteomes" id="UP000823388"/>
    </source>
</evidence>
<keyword evidence="4" id="KW-1185">Reference proteome</keyword>
<dbReference type="Proteomes" id="UP000823388">
    <property type="component" value="Chromosome 1K"/>
</dbReference>
<dbReference type="AlphaFoldDB" id="A0A8T0XIF0"/>
<feature type="chain" id="PRO_5035751530" evidence="2">
    <location>
        <begin position="20"/>
        <end position="139"/>
    </location>
</feature>
<feature type="region of interest" description="Disordered" evidence="1">
    <location>
        <begin position="40"/>
        <end position="67"/>
    </location>
</feature>
<evidence type="ECO:0000313" key="3">
    <source>
        <dbReference type="EMBL" id="KAG2657023.1"/>
    </source>
</evidence>